<keyword evidence="1" id="KW-1133">Transmembrane helix</keyword>
<name>A0A1B9DAB9_MYCMA</name>
<keyword evidence="1" id="KW-0472">Membrane</keyword>
<proteinExistence type="predicted"/>
<feature type="transmembrane region" description="Helical" evidence="1">
    <location>
        <begin position="30"/>
        <end position="48"/>
    </location>
</feature>
<gene>
    <name evidence="2" type="ORF">A5677_16940</name>
</gene>
<accession>A0A1B9DAB9</accession>
<comment type="caution">
    <text evidence="2">The sequence shown here is derived from an EMBL/GenBank/DDBJ whole genome shotgun (WGS) entry which is preliminary data.</text>
</comment>
<evidence type="ECO:0000313" key="2">
    <source>
        <dbReference type="EMBL" id="OCB57651.1"/>
    </source>
</evidence>
<dbReference type="EMBL" id="MBEE01000080">
    <property type="protein sequence ID" value="OCB57651.1"/>
    <property type="molecule type" value="Genomic_DNA"/>
</dbReference>
<dbReference type="RefSeq" id="WP_065480367.1">
    <property type="nucleotide sequence ID" value="NZ_MBEE01000080.1"/>
</dbReference>
<dbReference type="AlphaFoldDB" id="A0A1B9DAB9"/>
<organism evidence="2 3">
    <name type="scientific">Mycobacterium malmoense</name>
    <dbReference type="NCBI Taxonomy" id="1780"/>
    <lineage>
        <taxon>Bacteria</taxon>
        <taxon>Bacillati</taxon>
        <taxon>Actinomycetota</taxon>
        <taxon>Actinomycetes</taxon>
        <taxon>Mycobacteriales</taxon>
        <taxon>Mycobacteriaceae</taxon>
        <taxon>Mycobacterium</taxon>
    </lineage>
</organism>
<protein>
    <submittedName>
        <fullName evidence="2">Uncharacterized protein</fullName>
    </submittedName>
</protein>
<dbReference type="Proteomes" id="UP000092683">
    <property type="component" value="Unassembled WGS sequence"/>
</dbReference>
<evidence type="ECO:0000313" key="3">
    <source>
        <dbReference type="Proteomes" id="UP000092683"/>
    </source>
</evidence>
<reference evidence="2 3" key="1">
    <citation type="submission" date="2016-06" db="EMBL/GenBank/DDBJ databases">
        <authorList>
            <person name="Kjaerup R.B."/>
            <person name="Dalgaard T.S."/>
            <person name="Juul-Madsen H.R."/>
        </authorList>
    </citation>
    <scope>NUCLEOTIDE SEQUENCE [LARGE SCALE GENOMIC DNA]</scope>
    <source>
        <strain evidence="2 3">E3012</strain>
    </source>
</reference>
<keyword evidence="1" id="KW-0812">Transmembrane</keyword>
<evidence type="ECO:0000256" key="1">
    <source>
        <dbReference type="SAM" id="Phobius"/>
    </source>
</evidence>
<sequence>MFITLGFIVLAIGIILVALGYTIEPRAVRPGWGCIILACVLILIGAVIPTTHHYEYVDNAPSSTA</sequence>